<gene>
    <name evidence="2" type="ORF">M569_00195</name>
</gene>
<dbReference type="GO" id="GO:0005737">
    <property type="term" value="C:cytoplasm"/>
    <property type="evidence" value="ECO:0007669"/>
    <property type="project" value="TreeGrafter"/>
</dbReference>
<protein>
    <recommendedName>
        <fullName evidence="1">Cysteinyl-tRNA ligase anticodon binding domain-containing protein</fullName>
    </recommendedName>
</protein>
<evidence type="ECO:0000259" key="1">
    <source>
        <dbReference type="Pfam" id="PF23493"/>
    </source>
</evidence>
<name>S8DAM1_9LAMI</name>
<comment type="caution">
    <text evidence="2">The sequence shown here is derived from an EMBL/GenBank/DDBJ whole genome shotgun (WGS) entry which is preliminary data.</text>
</comment>
<organism evidence="2 3">
    <name type="scientific">Genlisea aurea</name>
    <dbReference type="NCBI Taxonomy" id="192259"/>
    <lineage>
        <taxon>Eukaryota</taxon>
        <taxon>Viridiplantae</taxon>
        <taxon>Streptophyta</taxon>
        <taxon>Embryophyta</taxon>
        <taxon>Tracheophyta</taxon>
        <taxon>Spermatophyta</taxon>
        <taxon>Magnoliopsida</taxon>
        <taxon>eudicotyledons</taxon>
        <taxon>Gunneridae</taxon>
        <taxon>Pentapetalae</taxon>
        <taxon>asterids</taxon>
        <taxon>lamiids</taxon>
        <taxon>Lamiales</taxon>
        <taxon>Lentibulariaceae</taxon>
        <taxon>Genlisea</taxon>
    </lineage>
</organism>
<feature type="non-terminal residue" evidence="2">
    <location>
        <position position="116"/>
    </location>
</feature>
<dbReference type="Gene3D" id="1.20.120.1910">
    <property type="entry name" value="Cysteine-tRNA ligase, C-terminal anti-codon recognition domain"/>
    <property type="match status" value="1"/>
</dbReference>
<dbReference type="Proteomes" id="UP000015453">
    <property type="component" value="Unassembled WGS sequence"/>
</dbReference>
<sequence>IRLLQKKQQKQQQLSAIKSLVDLHREARQVLDVLGLLSSSSYAEVLRQLKDKALARTGLKEEDITDSILERAEARTKKDFGKSDVIRSDLAAKGIALMDIGNETVWRPCVPVLQEE</sequence>
<reference evidence="2 3" key="1">
    <citation type="journal article" date="2013" name="BMC Genomics">
        <title>The miniature genome of a carnivorous plant Genlisea aurea contains a low number of genes and short non-coding sequences.</title>
        <authorList>
            <person name="Leushkin E.V."/>
            <person name="Sutormin R.A."/>
            <person name="Nabieva E.R."/>
            <person name="Penin A.A."/>
            <person name="Kondrashov A.S."/>
            <person name="Logacheva M.D."/>
        </authorList>
    </citation>
    <scope>NUCLEOTIDE SEQUENCE [LARGE SCALE GENOMIC DNA]</scope>
</reference>
<dbReference type="PANTHER" id="PTHR10890">
    <property type="entry name" value="CYSTEINYL-TRNA SYNTHETASE"/>
    <property type="match status" value="1"/>
</dbReference>
<dbReference type="InterPro" id="IPR009080">
    <property type="entry name" value="tRNAsynth_Ia_anticodon-bd"/>
</dbReference>
<dbReference type="OrthoDB" id="438179at2759"/>
<dbReference type="GO" id="GO:0006423">
    <property type="term" value="P:cysteinyl-tRNA aminoacylation"/>
    <property type="evidence" value="ECO:0007669"/>
    <property type="project" value="TreeGrafter"/>
</dbReference>
<dbReference type="PANTHER" id="PTHR10890:SF26">
    <property type="entry name" value="CYSTEINE--TRNA LIGASE 1, CYTOPLASMIC-RELATED"/>
    <property type="match status" value="1"/>
</dbReference>
<dbReference type="SUPFAM" id="SSF47323">
    <property type="entry name" value="Anticodon-binding domain of a subclass of class I aminoacyl-tRNA synthetases"/>
    <property type="match status" value="1"/>
</dbReference>
<keyword evidence="3" id="KW-1185">Reference proteome</keyword>
<dbReference type="InterPro" id="IPR024909">
    <property type="entry name" value="Cys-tRNA/MSH_ligase"/>
</dbReference>
<dbReference type="InterPro" id="IPR056411">
    <property type="entry name" value="CysS_C"/>
</dbReference>
<dbReference type="Pfam" id="PF23493">
    <property type="entry name" value="CysS_C"/>
    <property type="match status" value="1"/>
</dbReference>
<dbReference type="GO" id="GO:0005524">
    <property type="term" value="F:ATP binding"/>
    <property type="evidence" value="ECO:0007669"/>
    <property type="project" value="InterPro"/>
</dbReference>
<accession>S8DAM1</accession>
<feature type="non-terminal residue" evidence="2">
    <location>
        <position position="1"/>
    </location>
</feature>
<feature type="domain" description="Cysteinyl-tRNA ligase anticodon binding" evidence="1">
    <location>
        <begin position="70"/>
        <end position="107"/>
    </location>
</feature>
<proteinExistence type="predicted"/>
<dbReference type="AlphaFoldDB" id="S8DAM1"/>
<evidence type="ECO:0000313" key="3">
    <source>
        <dbReference type="Proteomes" id="UP000015453"/>
    </source>
</evidence>
<dbReference type="EMBL" id="AUSU01000047">
    <property type="protein sequence ID" value="EPS74561.1"/>
    <property type="molecule type" value="Genomic_DNA"/>
</dbReference>
<dbReference type="GO" id="GO:0004817">
    <property type="term" value="F:cysteine-tRNA ligase activity"/>
    <property type="evidence" value="ECO:0007669"/>
    <property type="project" value="TreeGrafter"/>
</dbReference>
<evidence type="ECO:0000313" key="2">
    <source>
        <dbReference type="EMBL" id="EPS74561.1"/>
    </source>
</evidence>